<dbReference type="EC" id="2.7.13.3" evidence="2"/>
<dbReference type="InterPro" id="IPR005467">
    <property type="entry name" value="His_kinase_dom"/>
</dbReference>
<dbReference type="Gene3D" id="3.30.565.10">
    <property type="entry name" value="Histidine kinase-like ATPase, C-terminal domain"/>
    <property type="match status" value="1"/>
</dbReference>
<dbReference type="RefSeq" id="WP_193930645.1">
    <property type="nucleotide sequence ID" value="NZ_CAWPMZ010000096.1"/>
</dbReference>
<comment type="catalytic activity">
    <reaction evidence="1">
        <text>ATP + protein L-histidine = ADP + protein N-phospho-L-histidine.</text>
        <dbReference type="EC" id="2.7.13.3"/>
    </reaction>
</comment>
<dbReference type="Pfam" id="PF00512">
    <property type="entry name" value="HisKA"/>
    <property type="match status" value="1"/>
</dbReference>
<dbReference type="InterPro" id="IPR003661">
    <property type="entry name" value="HisK_dim/P_dom"/>
</dbReference>
<comment type="caution">
    <text evidence="7">The sequence shown here is derived from an EMBL/GenBank/DDBJ whole genome shotgun (WGS) entry which is preliminary data.</text>
</comment>
<evidence type="ECO:0000313" key="7">
    <source>
        <dbReference type="EMBL" id="MBE9189393.1"/>
    </source>
</evidence>
<evidence type="ECO:0000256" key="5">
    <source>
        <dbReference type="ARBA" id="ARBA00023012"/>
    </source>
</evidence>
<dbReference type="GO" id="GO:0016301">
    <property type="term" value="F:kinase activity"/>
    <property type="evidence" value="ECO:0007669"/>
    <property type="project" value="UniProtKB-KW"/>
</dbReference>
<evidence type="ECO:0000256" key="2">
    <source>
        <dbReference type="ARBA" id="ARBA00012438"/>
    </source>
</evidence>
<feature type="domain" description="Histidine kinase" evidence="6">
    <location>
        <begin position="82"/>
        <end position="305"/>
    </location>
</feature>
<protein>
    <recommendedName>
        <fullName evidence="2">histidine kinase</fullName>
        <ecNumber evidence="2">2.7.13.3</ecNumber>
    </recommendedName>
</protein>
<dbReference type="PANTHER" id="PTHR43711:SF26">
    <property type="entry name" value="SENSOR HISTIDINE KINASE RCSC"/>
    <property type="match status" value="1"/>
</dbReference>
<dbReference type="CDD" id="cd00082">
    <property type="entry name" value="HisKA"/>
    <property type="match status" value="1"/>
</dbReference>
<evidence type="ECO:0000313" key="8">
    <source>
        <dbReference type="Proteomes" id="UP000651156"/>
    </source>
</evidence>
<evidence type="ECO:0000256" key="4">
    <source>
        <dbReference type="ARBA" id="ARBA00022777"/>
    </source>
</evidence>
<dbReference type="Proteomes" id="UP000651156">
    <property type="component" value="Unassembled WGS sequence"/>
</dbReference>
<keyword evidence="4 7" id="KW-0418">Kinase</keyword>
<name>A0ABR9UM84_9CHRO</name>
<dbReference type="PANTHER" id="PTHR43711">
    <property type="entry name" value="TWO-COMPONENT HISTIDINE KINASE"/>
    <property type="match status" value="1"/>
</dbReference>
<dbReference type="SMART" id="SM00388">
    <property type="entry name" value="HisKA"/>
    <property type="match status" value="1"/>
</dbReference>
<dbReference type="SUPFAM" id="SSF47384">
    <property type="entry name" value="Homodimeric domain of signal transducing histidine kinase"/>
    <property type="match status" value="1"/>
</dbReference>
<dbReference type="InterPro" id="IPR050736">
    <property type="entry name" value="Sensor_HK_Regulatory"/>
</dbReference>
<sequence length="312" mass="34972">MSWINWVYLATGLGLGLGSHKVTQRVKKSVNEEKLVKKHQQLSSTVPTQTATESVLKQLRQTQLAYQLAQELSQFKAGFLVRTAHELRSPLNSLIGLHQLILSDLCDNPAEEREFVAQAQQMAFKLVELLDEILDVARIANNKDTLEIQPLQLTAALKEIEHLTQTLAANRNIKLQISSLDPETYILADPQWLRFVLLNLVETCIQIMEAGSIVISSQLIPNAEIAYISFDVPLPIDTWSESLDAMHLDQRISLPREETLSPGFKLLLNQTVLELMQASLSFLPVSPATDIEPLTRIQISIPLVIPEAEFPE</sequence>
<gene>
    <name evidence="7" type="ORF">IQ230_03235</name>
</gene>
<reference evidence="7 8" key="1">
    <citation type="submission" date="2020-10" db="EMBL/GenBank/DDBJ databases">
        <authorList>
            <person name="Castelo-Branco R."/>
            <person name="Eusebio N."/>
            <person name="Adriana R."/>
            <person name="Vieira A."/>
            <person name="Brugerolle De Fraissinette N."/>
            <person name="Rezende De Castro R."/>
            <person name="Schneider M.P."/>
            <person name="Vasconcelos V."/>
            <person name="Leao P.N."/>
        </authorList>
    </citation>
    <scope>NUCLEOTIDE SEQUENCE [LARGE SCALE GENOMIC DNA]</scope>
    <source>
        <strain evidence="7 8">LEGE 06123</strain>
    </source>
</reference>
<keyword evidence="5" id="KW-0902">Two-component regulatory system</keyword>
<evidence type="ECO:0000259" key="6">
    <source>
        <dbReference type="PROSITE" id="PS50109"/>
    </source>
</evidence>
<dbReference type="EMBL" id="JADEWN010000005">
    <property type="protein sequence ID" value="MBE9189393.1"/>
    <property type="molecule type" value="Genomic_DNA"/>
</dbReference>
<evidence type="ECO:0000256" key="1">
    <source>
        <dbReference type="ARBA" id="ARBA00000085"/>
    </source>
</evidence>
<dbReference type="InterPro" id="IPR036890">
    <property type="entry name" value="HATPase_C_sf"/>
</dbReference>
<keyword evidence="3" id="KW-0808">Transferase</keyword>
<evidence type="ECO:0000256" key="3">
    <source>
        <dbReference type="ARBA" id="ARBA00022679"/>
    </source>
</evidence>
<proteinExistence type="predicted"/>
<dbReference type="InterPro" id="IPR036097">
    <property type="entry name" value="HisK_dim/P_sf"/>
</dbReference>
<dbReference type="Gene3D" id="1.10.287.130">
    <property type="match status" value="1"/>
</dbReference>
<keyword evidence="8" id="KW-1185">Reference proteome</keyword>
<organism evidence="7 8">
    <name type="scientific">Gloeocapsopsis crepidinum LEGE 06123</name>
    <dbReference type="NCBI Taxonomy" id="588587"/>
    <lineage>
        <taxon>Bacteria</taxon>
        <taxon>Bacillati</taxon>
        <taxon>Cyanobacteriota</taxon>
        <taxon>Cyanophyceae</taxon>
        <taxon>Oscillatoriophycideae</taxon>
        <taxon>Chroococcales</taxon>
        <taxon>Chroococcaceae</taxon>
        <taxon>Gloeocapsopsis</taxon>
    </lineage>
</organism>
<accession>A0ABR9UM84</accession>
<dbReference type="SUPFAM" id="SSF55874">
    <property type="entry name" value="ATPase domain of HSP90 chaperone/DNA topoisomerase II/histidine kinase"/>
    <property type="match status" value="1"/>
</dbReference>
<dbReference type="PROSITE" id="PS50109">
    <property type="entry name" value="HIS_KIN"/>
    <property type="match status" value="1"/>
</dbReference>